<dbReference type="SMART" id="SM00577">
    <property type="entry name" value="CPDc"/>
    <property type="match status" value="1"/>
</dbReference>
<feature type="compositionally biased region" description="Polar residues" evidence="2">
    <location>
        <begin position="103"/>
        <end position="116"/>
    </location>
</feature>
<dbReference type="GO" id="GO:0030150">
    <property type="term" value="P:protein import into mitochondrial matrix"/>
    <property type="evidence" value="ECO:0000318"/>
    <property type="project" value="GO_Central"/>
</dbReference>
<dbReference type="eggNOG" id="ENOG502QR82">
    <property type="taxonomic scope" value="Eukaryota"/>
</dbReference>
<dbReference type="FunFam" id="3.40.50.1000:FF:000257">
    <property type="entry name" value="Haloacid dehalogenase-like hydrolase (HAD) superfamily protein"/>
    <property type="match status" value="1"/>
</dbReference>
<dbReference type="KEGG" id="rcu:8284414"/>
<feature type="compositionally biased region" description="Basic residues" evidence="2">
    <location>
        <begin position="81"/>
        <end position="93"/>
    </location>
</feature>
<feature type="region of interest" description="Disordered" evidence="2">
    <location>
        <begin position="132"/>
        <end position="164"/>
    </location>
</feature>
<dbReference type="InterPro" id="IPR023214">
    <property type="entry name" value="HAD_sf"/>
</dbReference>
<feature type="compositionally biased region" description="Polar residues" evidence="2">
    <location>
        <begin position="67"/>
        <end position="80"/>
    </location>
</feature>
<dbReference type="Pfam" id="PF03031">
    <property type="entry name" value="NIF"/>
    <property type="match status" value="1"/>
</dbReference>
<keyword evidence="1" id="KW-0811">Translocation</keyword>
<feature type="compositionally biased region" description="Basic and acidic residues" evidence="2">
    <location>
        <begin position="47"/>
        <end position="64"/>
    </location>
</feature>
<dbReference type="InParanoid" id="B9RLM0"/>
<dbReference type="InterPro" id="IPR050365">
    <property type="entry name" value="TIM50"/>
</dbReference>
<evidence type="ECO:0000259" key="3">
    <source>
        <dbReference type="PROSITE" id="PS50969"/>
    </source>
</evidence>
<keyword evidence="1" id="KW-0653">Protein transport</keyword>
<keyword evidence="5" id="KW-1185">Reference proteome</keyword>
<dbReference type="PROSITE" id="PS50969">
    <property type="entry name" value="FCP1"/>
    <property type="match status" value="1"/>
</dbReference>
<dbReference type="PANTHER" id="PTHR12210">
    <property type="entry name" value="DULLARD PROTEIN PHOSPHATASE"/>
    <property type="match status" value="1"/>
</dbReference>
<organism evidence="4 5">
    <name type="scientific">Ricinus communis</name>
    <name type="common">Castor bean</name>
    <dbReference type="NCBI Taxonomy" id="3988"/>
    <lineage>
        <taxon>Eukaryota</taxon>
        <taxon>Viridiplantae</taxon>
        <taxon>Streptophyta</taxon>
        <taxon>Embryophyta</taxon>
        <taxon>Tracheophyta</taxon>
        <taxon>Spermatophyta</taxon>
        <taxon>Magnoliopsida</taxon>
        <taxon>eudicotyledons</taxon>
        <taxon>Gunneridae</taxon>
        <taxon>Pentapetalae</taxon>
        <taxon>rosids</taxon>
        <taxon>fabids</taxon>
        <taxon>Malpighiales</taxon>
        <taxon>Euphorbiaceae</taxon>
        <taxon>Acalyphoideae</taxon>
        <taxon>Acalypheae</taxon>
        <taxon>Ricinus</taxon>
    </lineage>
</organism>
<gene>
    <name evidence="4" type="ORF">RCOM_1469440</name>
</gene>
<evidence type="ECO:0000313" key="4">
    <source>
        <dbReference type="EMBL" id="EEF47745.1"/>
    </source>
</evidence>
<evidence type="ECO:0000256" key="1">
    <source>
        <dbReference type="RuleBase" id="RU365079"/>
    </source>
</evidence>
<name>B9RLM0_RICCO</name>
<feature type="domain" description="FCP1 homology" evidence="3">
    <location>
        <begin position="343"/>
        <end position="524"/>
    </location>
</feature>
<keyword evidence="1" id="KW-0496">Mitochondrion</keyword>
<dbReference type="GO" id="GO:0005744">
    <property type="term" value="C:TIM23 mitochondrial import inner membrane translocase complex"/>
    <property type="evidence" value="ECO:0000318"/>
    <property type="project" value="GO_Central"/>
</dbReference>
<dbReference type="InterPro" id="IPR004274">
    <property type="entry name" value="FCP1_dom"/>
</dbReference>
<dbReference type="InterPro" id="IPR036412">
    <property type="entry name" value="HAD-like_sf"/>
</dbReference>
<feature type="compositionally biased region" description="Polar residues" evidence="2">
    <location>
        <begin position="35"/>
        <end position="46"/>
    </location>
</feature>
<dbReference type="SUPFAM" id="SSF56784">
    <property type="entry name" value="HAD-like"/>
    <property type="match status" value="1"/>
</dbReference>
<comment type="similarity">
    <text evidence="1">Belongs to the TIM50 family.</text>
</comment>
<feature type="region of interest" description="Disordered" evidence="2">
    <location>
        <begin position="191"/>
        <end position="212"/>
    </location>
</feature>
<dbReference type="Proteomes" id="UP000008311">
    <property type="component" value="Unassembled WGS sequence"/>
</dbReference>
<comment type="function">
    <text evidence="1">Essential component of the TIM23 complex, a complex that mediates the translocation of transit peptide-containing proteins across the mitochondrial inner membrane.</text>
</comment>
<dbReference type="OrthoDB" id="848554at2759"/>
<protein>
    <recommendedName>
        <fullName evidence="1">Mitochondrial import inner membrane translocase subunit TIM50</fullName>
    </recommendedName>
</protein>
<feature type="compositionally biased region" description="Basic residues" evidence="2">
    <location>
        <begin position="150"/>
        <end position="160"/>
    </location>
</feature>
<reference evidence="5" key="1">
    <citation type="journal article" date="2010" name="Nat. Biotechnol.">
        <title>Draft genome sequence of the oilseed species Ricinus communis.</title>
        <authorList>
            <person name="Chan A.P."/>
            <person name="Crabtree J."/>
            <person name="Zhao Q."/>
            <person name="Lorenzi H."/>
            <person name="Orvis J."/>
            <person name="Puiu D."/>
            <person name="Melake-Berhan A."/>
            <person name="Jones K.M."/>
            <person name="Redman J."/>
            <person name="Chen G."/>
            <person name="Cahoon E.B."/>
            <person name="Gedil M."/>
            <person name="Stanke M."/>
            <person name="Haas B.J."/>
            <person name="Wortman J.R."/>
            <person name="Fraser-Liggett C.M."/>
            <person name="Ravel J."/>
            <person name="Rabinowicz P.D."/>
        </authorList>
    </citation>
    <scope>NUCLEOTIDE SEQUENCE [LARGE SCALE GENOMIC DNA]</scope>
    <source>
        <strain evidence="5">cv. Hale</strain>
    </source>
</reference>
<sequence>MASCNGEVTTCKDKKKLRKRKKCVPLDKVDGLDNCPTNDSCLMRNTSLEKDTVRDPAISNKDESDITESQSNLESTCSQTSKRKRKRIKKNKKKNEENAKENQNMQIDIQGDTSSIKGDSVGTNLCQESAVNTDEKADSKIAPHSQLTKTQRKKMRKKQKLLASRIDDKAHVPLAELNSVKMEENALISERQSNSLGSQSASSIKKHDNNGEGGLLLAEKENIQTRQMKGTLRIYRKRKSSDSEENIVPVTLARQASSDLNNIHSFEVSENEAERVQARECASSIKVAENFLTENTSSNCSVGEFASVESNKITEVKDVDLDVHIKDNLPQVSYSSVTELHVDRPDKKLLILDVNGLLVDILPYGHISNKADITISHKSVFKRPFCDDFLQFCFKKFNVGVWSSRTKKNMDKVIDFLMGDSRHKLLFCWHQSHCTNTGFTTVENNSKPLVLKELKKLWDKFDPRLPWNKGEYDESNTLLLDDSPYKALRNPPHTAIFPHTYCYKDAGDSSLGPGGDLRVYLERLAEAQNVQDFVAQHPFGQRAITKSNPSWGFYKKLLGVASRQRQVVASGSGNTI</sequence>
<dbReference type="EMBL" id="EQ973788">
    <property type="protein sequence ID" value="EEF47745.1"/>
    <property type="molecule type" value="Genomic_DNA"/>
</dbReference>
<comment type="subcellular location">
    <subcellularLocation>
        <location evidence="1">Mitochondrion inner membrane</location>
        <topology evidence="1">Single-pass membrane protein</topology>
    </subcellularLocation>
</comment>
<feature type="region of interest" description="Disordered" evidence="2">
    <location>
        <begin position="32"/>
        <end position="116"/>
    </location>
</feature>
<keyword evidence="1" id="KW-0809">Transit peptide</keyword>
<evidence type="ECO:0000256" key="2">
    <source>
        <dbReference type="SAM" id="MobiDB-lite"/>
    </source>
</evidence>
<evidence type="ECO:0000313" key="5">
    <source>
        <dbReference type="Proteomes" id="UP000008311"/>
    </source>
</evidence>
<feature type="compositionally biased region" description="Low complexity" evidence="2">
    <location>
        <begin position="193"/>
        <end position="203"/>
    </location>
</feature>
<dbReference type="Gene3D" id="3.40.50.1000">
    <property type="entry name" value="HAD superfamily/HAD-like"/>
    <property type="match status" value="1"/>
</dbReference>
<proteinExistence type="inferred from homology"/>
<accession>B9RLM0</accession>
<dbReference type="AlphaFoldDB" id="B9RLM0"/>
<dbReference type="STRING" id="3988.B9RLM0"/>
<keyword evidence="1" id="KW-0813">Transport</keyword>
<comment type="subunit">
    <text evidence="1">Component of the TIM23 complex.</text>
</comment>